<protein>
    <submittedName>
        <fullName evidence="1">Uncharacterized protein</fullName>
    </submittedName>
</protein>
<gene>
    <name evidence="1" type="ORF">NAES01612_LOCUS16466</name>
</gene>
<accession>A0A7S4NYU8</accession>
<organism evidence="1">
    <name type="scientific">Paramoeba aestuarina</name>
    <dbReference type="NCBI Taxonomy" id="180227"/>
    <lineage>
        <taxon>Eukaryota</taxon>
        <taxon>Amoebozoa</taxon>
        <taxon>Discosea</taxon>
        <taxon>Flabellinia</taxon>
        <taxon>Dactylopodida</taxon>
        <taxon>Paramoebidae</taxon>
        <taxon>Paramoeba</taxon>
    </lineage>
</organism>
<sequence length="241" mass="27422">MNRISRKKSEMTEKYCHTDKYVRPKHMPHPSCVRSTSRTFPQIQLLNARVRKASTQIGKYIRKCITFCEEYNARKNVYFEQSHKNYCPVSLGISSPTNSSIGRSGEMSPTFDIDNGEVCANASEGALENASAANGVVQCRPIFSQGQTDRIISRSQDIPIRNVVSRENCEHSSGNVFLKLHIMQNANKDKARLHEELGVCMHACHSYLSRLHARRSLLSDTLIHDKQLYDVFQEQSLFVPE</sequence>
<evidence type="ECO:0000313" key="1">
    <source>
        <dbReference type="EMBL" id="CAE2317136.1"/>
    </source>
</evidence>
<proteinExistence type="predicted"/>
<name>A0A7S4NYU8_9EUKA</name>
<dbReference type="EMBL" id="HBKR01025106">
    <property type="protein sequence ID" value="CAE2317136.1"/>
    <property type="molecule type" value="Transcribed_RNA"/>
</dbReference>
<reference evidence="1" key="1">
    <citation type="submission" date="2021-01" db="EMBL/GenBank/DDBJ databases">
        <authorList>
            <person name="Corre E."/>
            <person name="Pelletier E."/>
            <person name="Niang G."/>
            <person name="Scheremetjew M."/>
            <person name="Finn R."/>
            <person name="Kale V."/>
            <person name="Holt S."/>
            <person name="Cochrane G."/>
            <person name="Meng A."/>
            <person name="Brown T."/>
            <person name="Cohen L."/>
        </authorList>
    </citation>
    <scope>NUCLEOTIDE SEQUENCE</scope>
    <source>
        <strain evidence="1">SoJaBio B1-5/56/2</strain>
    </source>
</reference>
<dbReference type="AlphaFoldDB" id="A0A7S4NYU8"/>